<evidence type="ECO:0000313" key="3">
    <source>
        <dbReference type="EMBL" id="SPL66668.1"/>
    </source>
</evidence>
<reference evidence="4" key="1">
    <citation type="submission" date="2017-12" db="EMBL/GenBank/DDBJ databases">
        <authorList>
            <person name="Diaz M."/>
        </authorList>
    </citation>
    <scope>NUCLEOTIDE SEQUENCE [LARGE SCALE GENOMIC DNA]</scope>
    <source>
        <strain evidence="4">FI11154</strain>
    </source>
</reference>
<dbReference type="InterPro" id="IPR036063">
    <property type="entry name" value="Smr_dom_sf"/>
</dbReference>
<evidence type="ECO:0000259" key="2">
    <source>
        <dbReference type="PROSITE" id="PS50828"/>
    </source>
</evidence>
<proteinExistence type="predicted"/>
<feature type="region of interest" description="Disordered" evidence="1">
    <location>
        <begin position="30"/>
        <end position="74"/>
    </location>
</feature>
<evidence type="ECO:0000256" key="1">
    <source>
        <dbReference type="SAM" id="MobiDB-lite"/>
    </source>
</evidence>
<evidence type="ECO:0000313" key="4">
    <source>
        <dbReference type="Proteomes" id="UP000246073"/>
    </source>
</evidence>
<feature type="domain" description="Smr" evidence="2">
    <location>
        <begin position="104"/>
        <end position="187"/>
    </location>
</feature>
<sequence>MARDTEKSGKDYLRPEDRILWETVAKTAKPLSRQKPVAEELPDFKTLVAEEEKRPALKMPQTSADEGNKPKKGLSSLSEMQIQSLDKPTHRKIAKGRVDIEARIDLHGLTQNEAHGLLYSFLVSAHARGLRHVMVITGKGRSFGSEGILRQAVPHWFSTPLFRLLVSAYEDAARHHGGHGALYVRLRRQTQQNLLGGGLGGLSGGRPQR</sequence>
<dbReference type="Pfam" id="PF01713">
    <property type="entry name" value="Smr"/>
    <property type="match status" value="1"/>
</dbReference>
<dbReference type="SUPFAM" id="SSF160443">
    <property type="entry name" value="SMR domain-like"/>
    <property type="match status" value="1"/>
</dbReference>
<protein>
    <submittedName>
        <fullName evidence="3">SMR/MUTS FAMILY PROTEIN</fullName>
    </submittedName>
</protein>
<dbReference type="EMBL" id="OOFM01000005">
    <property type="protein sequence ID" value="SPL66668.1"/>
    <property type="molecule type" value="Genomic_DNA"/>
</dbReference>
<name>A0A2P9HRF3_9HYPH</name>
<gene>
    <name evidence="3" type="ORF">OHAE_2535</name>
</gene>
<dbReference type="InterPro" id="IPR002625">
    <property type="entry name" value="Smr_dom"/>
</dbReference>
<dbReference type="PANTHER" id="PTHR35562:SF2">
    <property type="entry name" value="DNA ENDONUCLEASE SMRA-RELATED"/>
    <property type="match status" value="1"/>
</dbReference>
<dbReference type="AlphaFoldDB" id="A0A2P9HRF3"/>
<dbReference type="SMART" id="SM00463">
    <property type="entry name" value="SMR"/>
    <property type="match status" value="1"/>
</dbReference>
<dbReference type="PANTHER" id="PTHR35562">
    <property type="entry name" value="DNA ENDONUCLEASE SMRA-RELATED"/>
    <property type="match status" value="1"/>
</dbReference>
<organism evidence="3 4">
    <name type="scientific">Ochrobactrum soli</name>
    <dbReference type="NCBI Taxonomy" id="2448455"/>
    <lineage>
        <taxon>Bacteria</taxon>
        <taxon>Pseudomonadati</taxon>
        <taxon>Pseudomonadota</taxon>
        <taxon>Alphaproteobacteria</taxon>
        <taxon>Hyphomicrobiales</taxon>
        <taxon>Brucellaceae</taxon>
        <taxon>Brucella/Ochrobactrum group</taxon>
        <taxon>Ochrobactrum</taxon>
    </lineage>
</organism>
<dbReference type="Gene3D" id="3.30.1370.110">
    <property type="match status" value="1"/>
</dbReference>
<accession>A0A2P9HRF3</accession>
<dbReference type="PROSITE" id="PS50828">
    <property type="entry name" value="SMR"/>
    <property type="match status" value="1"/>
</dbReference>
<dbReference type="Proteomes" id="UP000246073">
    <property type="component" value="Unassembled WGS sequence"/>
</dbReference>
<dbReference type="RefSeq" id="WP_109370028.1">
    <property type="nucleotide sequence ID" value="NZ_OOFM01000005.1"/>
</dbReference>